<dbReference type="EC" id="1.1.1.27" evidence="3 7"/>
<dbReference type="InterPro" id="IPR001557">
    <property type="entry name" value="L-lactate/malate_DH"/>
</dbReference>
<evidence type="ECO:0000313" key="14">
    <source>
        <dbReference type="Proteomes" id="UP000521676"/>
    </source>
</evidence>
<dbReference type="InterPro" id="IPR036291">
    <property type="entry name" value="NAD(P)-bd_dom_sf"/>
</dbReference>
<feature type="binding site" evidence="7">
    <location>
        <position position="151"/>
    </location>
    <ligand>
        <name>beta-D-fructose 1,6-bisphosphate</name>
        <dbReference type="ChEBI" id="CHEBI:32966"/>
        <note>allosteric activator</note>
    </ligand>
</feature>
<feature type="binding site" evidence="7">
    <location>
        <position position="228"/>
    </location>
    <ligand>
        <name>substrate</name>
    </ligand>
</feature>
<dbReference type="Gene3D" id="3.90.110.10">
    <property type="entry name" value="Lactate dehydrogenase/glycoside hydrolase, family 4, C-terminal"/>
    <property type="match status" value="1"/>
</dbReference>
<feature type="binding site" evidence="9">
    <location>
        <begin position="8"/>
        <end position="13"/>
    </location>
    <ligand>
        <name>NAD(+)</name>
        <dbReference type="ChEBI" id="CHEBI:57540"/>
    </ligand>
</feature>
<keyword evidence="15" id="KW-1185">Reference proteome</keyword>
<feature type="binding site" evidence="7">
    <location>
        <position position="141"/>
    </location>
    <ligand>
        <name>NAD(+)</name>
        <dbReference type="ChEBI" id="CHEBI:57540"/>
    </ligand>
</feature>
<feature type="binding site" evidence="7">
    <location>
        <begin position="116"/>
        <end position="118"/>
    </location>
    <ligand>
        <name>NAD(+)</name>
        <dbReference type="ChEBI" id="CHEBI:57540"/>
    </ligand>
</feature>
<evidence type="ECO:0000313" key="13">
    <source>
        <dbReference type="EMBL" id="WJW68443.1"/>
    </source>
</evidence>
<sequence length="310" mass="33525">MAKVTVLGTGMVGASFAYRLLNSGLASEMLLVDANHMRAEGEMMDLNHAMPFEHPCQVEVGDYADIKGSEVVVISAGAAQRPGETRLDLVQRNAAIFRDMIPQVAKAAPEAIMVIATNPVDIMTQAAIKYSEFAPERVVGSGTILDTARFRYLLGEYYGVDPRSVHAYIIGEHGDSEVPAFSCASIAGVPLADVAKQLGKEYDLNDMEDIFQQVRTAAYEIINRKGSTYYAIASGLLRVTEAILRDQSTAFSVSNVMTGQYGIKDVCLSLPMVVSRKGITATLTLPLNEKELEGFRHSAQVLGELAAKTL</sequence>
<dbReference type="SUPFAM" id="SSF51735">
    <property type="entry name" value="NAD(P)-binding Rossmann-fold domains"/>
    <property type="match status" value="1"/>
</dbReference>
<evidence type="ECO:0000256" key="6">
    <source>
        <dbReference type="ARBA" id="ARBA00049258"/>
    </source>
</evidence>
<keyword evidence="7" id="KW-0021">Allosteric enzyme</keyword>
<evidence type="ECO:0000256" key="9">
    <source>
        <dbReference type="PIRSR" id="PIRSR000102-3"/>
    </source>
</evidence>
<dbReference type="Gene3D" id="3.40.50.720">
    <property type="entry name" value="NAD(P)-binding Rossmann-like Domain"/>
    <property type="match status" value="1"/>
</dbReference>
<feature type="binding site" evidence="7 9">
    <location>
        <position position="33"/>
    </location>
    <ligand>
        <name>NAD(+)</name>
        <dbReference type="ChEBI" id="CHEBI:57540"/>
    </ligand>
</feature>
<accession>A0A8T7M8P6</accession>
<feature type="binding site" evidence="7">
    <location>
        <position position="166"/>
    </location>
    <ligand>
        <name>beta-D-fructose 1,6-bisphosphate</name>
        <dbReference type="ChEBI" id="CHEBI:32966"/>
        <note>allosteric activator</note>
    </ligand>
</feature>
<dbReference type="GO" id="GO:0005737">
    <property type="term" value="C:cytoplasm"/>
    <property type="evidence" value="ECO:0007669"/>
    <property type="project" value="UniProtKB-SubCell"/>
</dbReference>
<feature type="binding site" evidence="7">
    <location>
        <position position="12"/>
    </location>
    <ligand>
        <name>NAD(+)</name>
        <dbReference type="ChEBI" id="CHEBI:57540"/>
    </ligand>
</feature>
<evidence type="ECO:0000259" key="11">
    <source>
        <dbReference type="Pfam" id="PF02866"/>
    </source>
</evidence>
<dbReference type="PIRSF" id="PIRSF000102">
    <property type="entry name" value="Lac_mal_DH"/>
    <property type="match status" value="1"/>
</dbReference>
<dbReference type="FunFam" id="3.40.50.720:FF:000018">
    <property type="entry name" value="Malate dehydrogenase"/>
    <property type="match status" value="1"/>
</dbReference>
<name>A0A8T7M8P6_9CHLR</name>
<evidence type="ECO:0000313" key="12">
    <source>
        <dbReference type="EMBL" id="NWJ48510.1"/>
    </source>
</evidence>
<dbReference type="NCBIfam" id="NF004863">
    <property type="entry name" value="PRK06223.1"/>
    <property type="match status" value="1"/>
</dbReference>
<evidence type="ECO:0000256" key="5">
    <source>
        <dbReference type="ARBA" id="ARBA00023027"/>
    </source>
</evidence>
<evidence type="ECO:0000256" key="4">
    <source>
        <dbReference type="ARBA" id="ARBA00023002"/>
    </source>
</evidence>
<feature type="binding site" evidence="7">
    <location>
        <begin position="118"/>
        <end position="121"/>
    </location>
    <ligand>
        <name>substrate</name>
    </ligand>
</feature>
<evidence type="ECO:0000256" key="8">
    <source>
        <dbReference type="PIRSR" id="PIRSR000102-1"/>
    </source>
</evidence>
<dbReference type="Proteomes" id="UP001431572">
    <property type="component" value="Chromosome 2"/>
</dbReference>
<dbReference type="InterPro" id="IPR015955">
    <property type="entry name" value="Lactate_DH/Glyco_Ohase_4_C"/>
</dbReference>
<dbReference type="InterPro" id="IPR001236">
    <property type="entry name" value="Lactate/malate_DH_N"/>
</dbReference>
<feature type="domain" description="Lactate/malate dehydrogenase N-terminal" evidence="10">
    <location>
        <begin position="3"/>
        <end position="140"/>
    </location>
</feature>
<evidence type="ECO:0000256" key="1">
    <source>
        <dbReference type="ARBA" id="ARBA00004843"/>
    </source>
</evidence>
<comment type="similarity">
    <text evidence="2 7">Belongs to the LDH/MDH superfamily. LDH family.</text>
</comment>
<dbReference type="Pfam" id="PF00056">
    <property type="entry name" value="Ldh_1_N"/>
    <property type="match status" value="1"/>
</dbReference>
<feature type="binding site" evidence="7">
    <location>
        <begin position="77"/>
        <end position="78"/>
    </location>
    <ligand>
        <name>NAD(+)</name>
        <dbReference type="ChEBI" id="CHEBI:57540"/>
    </ligand>
</feature>
<dbReference type="InterPro" id="IPR022383">
    <property type="entry name" value="Lactate/malate_DH_C"/>
</dbReference>
<comment type="catalytic activity">
    <reaction evidence="6 7">
        <text>(S)-lactate + NAD(+) = pyruvate + NADH + H(+)</text>
        <dbReference type="Rhea" id="RHEA:23444"/>
        <dbReference type="ChEBI" id="CHEBI:15361"/>
        <dbReference type="ChEBI" id="CHEBI:15378"/>
        <dbReference type="ChEBI" id="CHEBI:16651"/>
        <dbReference type="ChEBI" id="CHEBI:57540"/>
        <dbReference type="ChEBI" id="CHEBI:57945"/>
        <dbReference type="EC" id="1.1.1.27"/>
    </reaction>
</comment>
<keyword evidence="7" id="KW-0597">Phosphoprotein</keyword>
<comment type="pathway">
    <text evidence="1 7">Fermentation; pyruvate fermentation to lactate; (S)-lactate from pyruvate: step 1/1.</text>
</comment>
<evidence type="ECO:0000256" key="7">
    <source>
        <dbReference type="HAMAP-Rule" id="MF_00488"/>
    </source>
</evidence>
<dbReference type="PRINTS" id="PR00086">
    <property type="entry name" value="LLDHDRGNASE"/>
</dbReference>
<feature type="binding site" evidence="7">
    <location>
        <position position="63"/>
    </location>
    <ligand>
        <name>NAD(+)</name>
        <dbReference type="ChEBI" id="CHEBI:57540"/>
    </ligand>
</feature>
<dbReference type="GO" id="GO:0006096">
    <property type="term" value="P:glycolytic process"/>
    <property type="evidence" value="ECO:0007669"/>
    <property type="project" value="UniProtKB-UniRule"/>
</dbReference>
<feature type="binding site" evidence="9">
    <location>
        <position position="93"/>
    </location>
    <ligand>
        <name>NAD(+)</name>
        <dbReference type="ChEBI" id="CHEBI:57540"/>
    </ligand>
</feature>
<keyword evidence="5 7" id="KW-0520">NAD</keyword>
<evidence type="ECO:0000259" key="10">
    <source>
        <dbReference type="Pfam" id="PF00056"/>
    </source>
</evidence>
<feature type="domain" description="Lactate/malate dehydrogenase C-terminal" evidence="11">
    <location>
        <begin position="143"/>
        <end position="303"/>
    </location>
</feature>
<comment type="subcellular location">
    <subcellularLocation>
        <location evidence="7">Cytoplasm</location>
    </subcellularLocation>
</comment>
<dbReference type="EMBL" id="JACATZ010000003">
    <property type="protein sequence ID" value="NWJ48510.1"/>
    <property type="molecule type" value="Genomic_DNA"/>
</dbReference>
<dbReference type="NCBIfam" id="NF000824">
    <property type="entry name" value="PRK00066.1"/>
    <property type="match status" value="1"/>
</dbReference>
<dbReference type="CDD" id="cd05292">
    <property type="entry name" value="LDH_2"/>
    <property type="match status" value="1"/>
</dbReference>
<dbReference type="SUPFAM" id="SSF56327">
    <property type="entry name" value="LDH C-terminal domain-like"/>
    <property type="match status" value="1"/>
</dbReference>
<dbReference type="EMBL" id="CP128400">
    <property type="protein sequence ID" value="WJW68443.1"/>
    <property type="molecule type" value="Genomic_DNA"/>
</dbReference>
<dbReference type="GO" id="GO:0006089">
    <property type="term" value="P:lactate metabolic process"/>
    <property type="evidence" value="ECO:0007669"/>
    <property type="project" value="TreeGrafter"/>
</dbReference>
<evidence type="ECO:0000256" key="3">
    <source>
        <dbReference type="ARBA" id="ARBA00012967"/>
    </source>
</evidence>
<feature type="modified residue" description="Phosphotyrosine" evidence="7">
    <location>
        <position position="219"/>
    </location>
</feature>
<reference evidence="13" key="2">
    <citation type="journal article" date="2024" name="Nature">
        <title>Anoxygenic phototroph of the Chloroflexota uses a type I reaction centre.</title>
        <authorList>
            <person name="Tsuji J.M."/>
            <person name="Shaw N.A."/>
            <person name="Nagashima S."/>
            <person name="Venkiteswaran J.J."/>
            <person name="Schiff S.L."/>
            <person name="Watanabe T."/>
            <person name="Fukui M."/>
            <person name="Hanada S."/>
            <person name="Tank M."/>
            <person name="Neufeld J.D."/>
        </authorList>
    </citation>
    <scope>NUCLEOTIDE SEQUENCE</scope>
    <source>
        <strain evidence="13">L227-S17</strain>
    </source>
</reference>
<dbReference type="InterPro" id="IPR011304">
    <property type="entry name" value="L-lactate_DH"/>
</dbReference>
<comment type="function">
    <text evidence="7">Catalyzes the conversion of lactate to pyruvate.</text>
</comment>
<dbReference type="AlphaFoldDB" id="A0A8T7M8P6"/>
<dbReference type="Proteomes" id="UP000521676">
    <property type="component" value="Unassembled WGS sequence"/>
</dbReference>
<evidence type="ECO:0000256" key="2">
    <source>
        <dbReference type="ARBA" id="ARBA00006054"/>
    </source>
</evidence>
<dbReference type="RefSeq" id="WP_341470347.1">
    <property type="nucleotide sequence ID" value="NZ_CP128400.1"/>
</dbReference>
<comment type="caution">
    <text evidence="7">Lacks conserved residue(s) required for the propagation of feature annotation.</text>
</comment>
<dbReference type="PANTHER" id="PTHR43128:SF16">
    <property type="entry name" value="L-LACTATE DEHYDROGENASE"/>
    <property type="match status" value="1"/>
</dbReference>
<protein>
    <recommendedName>
        <fullName evidence="3 7">L-lactate dehydrogenase</fullName>
        <shortName evidence="7">L-LDH</shortName>
        <ecNumber evidence="3 7">1.1.1.27</ecNumber>
    </recommendedName>
</protein>
<feature type="active site" description="Proton acceptor" evidence="7 8">
    <location>
        <position position="173"/>
    </location>
</feature>
<dbReference type="PANTHER" id="PTHR43128">
    <property type="entry name" value="L-2-HYDROXYCARBOXYLATE DEHYDROGENASE (NAD(P)(+))"/>
    <property type="match status" value="1"/>
</dbReference>
<dbReference type="HAMAP" id="MF_00488">
    <property type="entry name" value="Lactate_dehydrog"/>
    <property type="match status" value="1"/>
</dbReference>
<feature type="binding site" evidence="7">
    <location>
        <position position="38"/>
    </location>
    <ligand>
        <name>NAD(+)</name>
        <dbReference type="ChEBI" id="CHEBI:57540"/>
    </ligand>
</feature>
<keyword evidence="7" id="KW-0963">Cytoplasm</keyword>
<comment type="activity regulation">
    <text evidence="7">Allosterically activated by fructose 1,6-bisphosphate (FBP).</text>
</comment>
<proteinExistence type="inferred from homology"/>
<dbReference type="NCBIfam" id="TIGR01771">
    <property type="entry name" value="L-LDH-NAD"/>
    <property type="match status" value="1"/>
</dbReference>
<keyword evidence="4 7" id="KW-0560">Oxidoreductase</keyword>
<feature type="binding site" evidence="7">
    <location>
        <position position="86"/>
    </location>
    <ligand>
        <name>substrate</name>
    </ligand>
</feature>
<feature type="binding site" evidence="7">
    <location>
        <begin position="146"/>
        <end position="149"/>
    </location>
    <ligand>
        <name>substrate</name>
    </ligand>
</feature>
<feature type="binding site" evidence="7">
    <location>
        <position position="80"/>
    </location>
    <ligand>
        <name>substrate</name>
    </ligand>
</feature>
<dbReference type="GO" id="GO:0004459">
    <property type="term" value="F:L-lactate dehydrogenase (NAD+) activity"/>
    <property type="evidence" value="ECO:0007669"/>
    <property type="project" value="UniProtKB-UniRule"/>
</dbReference>
<gene>
    <name evidence="7" type="primary">ldh</name>
    <name evidence="12" type="ORF">HXX08_21850</name>
    <name evidence="13" type="ORF">OZ401_004054</name>
</gene>
<organism evidence="12 14">
    <name type="scientific">Candidatus Chlorohelix allophototropha</name>
    <dbReference type="NCBI Taxonomy" id="3003348"/>
    <lineage>
        <taxon>Bacteria</taxon>
        <taxon>Bacillati</taxon>
        <taxon>Chloroflexota</taxon>
        <taxon>Chloroflexia</taxon>
        <taxon>Candidatus Chloroheliales</taxon>
        <taxon>Candidatus Chloroheliaceae</taxon>
        <taxon>Candidatus Chlorohelix</taxon>
    </lineage>
</organism>
<comment type="subunit">
    <text evidence="7">Homotetramer.</text>
</comment>
<reference evidence="12 14" key="1">
    <citation type="submission" date="2020-06" db="EMBL/GenBank/DDBJ databases">
        <title>Anoxygenic phototrophic Chloroflexota member uses a Type I reaction center.</title>
        <authorList>
            <person name="Tsuji J.M."/>
            <person name="Shaw N.A."/>
            <person name="Nagashima S."/>
            <person name="Venkiteswaran J."/>
            <person name="Schiff S.L."/>
            <person name="Hanada S."/>
            <person name="Tank M."/>
            <person name="Neufeld J.D."/>
        </authorList>
    </citation>
    <scope>NUCLEOTIDE SEQUENCE [LARGE SCALE GENOMIC DNA]</scope>
    <source>
        <strain evidence="12">L227-S17</strain>
    </source>
</reference>
<dbReference type="Pfam" id="PF02866">
    <property type="entry name" value="Ldh_1_C"/>
    <property type="match status" value="1"/>
</dbReference>
<dbReference type="InterPro" id="IPR018177">
    <property type="entry name" value="L-lactate_DH_AS"/>
</dbReference>
<evidence type="ECO:0000313" key="15">
    <source>
        <dbReference type="Proteomes" id="UP001431572"/>
    </source>
</evidence>
<dbReference type="PROSITE" id="PS00064">
    <property type="entry name" value="L_LDH"/>
    <property type="match status" value="1"/>
</dbReference>